<comment type="caution">
    <text evidence="1">The sequence shown here is derived from an EMBL/GenBank/DDBJ whole genome shotgun (WGS) entry which is preliminary data.</text>
</comment>
<evidence type="ECO:0000313" key="1">
    <source>
        <dbReference type="EMBL" id="CAB1424698.1"/>
    </source>
</evidence>
<dbReference type="Proteomes" id="UP001153269">
    <property type="component" value="Unassembled WGS sequence"/>
</dbReference>
<sequence length="85" mass="9431">MNFLFFQEVGGNQILLTPSYLRPIGFSVQVSEREDDGTLVASTSSCIIACHTRETSSCRRHLICWSGSEVRGSGALNSTETWTWT</sequence>
<dbReference type="AlphaFoldDB" id="A0A9N7YGD3"/>
<evidence type="ECO:0000313" key="2">
    <source>
        <dbReference type="Proteomes" id="UP001153269"/>
    </source>
</evidence>
<proteinExistence type="predicted"/>
<keyword evidence="2" id="KW-1185">Reference proteome</keyword>
<protein>
    <submittedName>
        <fullName evidence="1">Uncharacterized protein</fullName>
    </submittedName>
</protein>
<dbReference type="EMBL" id="CADEAL010000748">
    <property type="protein sequence ID" value="CAB1424698.1"/>
    <property type="molecule type" value="Genomic_DNA"/>
</dbReference>
<accession>A0A9N7YGD3</accession>
<organism evidence="1 2">
    <name type="scientific">Pleuronectes platessa</name>
    <name type="common">European plaice</name>
    <dbReference type="NCBI Taxonomy" id="8262"/>
    <lineage>
        <taxon>Eukaryota</taxon>
        <taxon>Metazoa</taxon>
        <taxon>Chordata</taxon>
        <taxon>Craniata</taxon>
        <taxon>Vertebrata</taxon>
        <taxon>Euteleostomi</taxon>
        <taxon>Actinopterygii</taxon>
        <taxon>Neopterygii</taxon>
        <taxon>Teleostei</taxon>
        <taxon>Neoteleostei</taxon>
        <taxon>Acanthomorphata</taxon>
        <taxon>Carangaria</taxon>
        <taxon>Pleuronectiformes</taxon>
        <taxon>Pleuronectoidei</taxon>
        <taxon>Pleuronectidae</taxon>
        <taxon>Pleuronectes</taxon>
    </lineage>
</organism>
<gene>
    <name evidence="1" type="ORF">PLEPLA_LOCUS12626</name>
</gene>
<name>A0A9N7YGD3_PLEPL</name>
<reference evidence="1" key="1">
    <citation type="submission" date="2020-03" db="EMBL/GenBank/DDBJ databases">
        <authorList>
            <person name="Weist P."/>
        </authorList>
    </citation>
    <scope>NUCLEOTIDE SEQUENCE</scope>
</reference>